<accession>A0ABP1RCA4</accession>
<sequence length="682" mass="77620">MQWHSLFLIAVLFPSVITGGKVLESGGNGGWTHDVDLAEDYGVKFRWRNSKENDRQWLIMEFSARASGYVGVGFSPHGGMDGGDMAIVWRGSDGPKILDFHGIGNAHPHQDSKQDYELLTYETKNGWTTFSFKRPWDTCDPKDIVITDDTMRLIWAYSDSKPVIRDGNFQASYHGGIKRGAKSVIIADGGVIPPFPDERPDLYPGVKTWDFRMDNAIIEPQNTTYFCKMVKFTDLSKKHHMIGWKPLIQKENRPNVHHIIAFECQVPAEELHLFEEYTASHPGGTCYTPNMPPPWGRNCVSLALAWVVGSGGEMFPKHVGAPLGQPHGGATYFMIEMHYENPQGETKRDSSGIRIFYTDQLRKDDGGVLLLGYRHSPFLLIPPKQDNFLINGICGSECTSRMIPESGIRIVNTMVHMHLVGDKIRMRHLRNGVELPIIAEDNYYDFNYQQSRTLKNEIVVLPGDELLSECEYKTTDSPKYIVGGLATHQEMCQIFLFYYPRIPLSQCTSQYEFHDFFKGLHIDGVEGEVLKPLHMPYEPSLLPLEDQDKDLGDDAKELEALEEGISFKSVFNLMNITSPRSLRGKTVGKRLEEMSWTNKNGKELERVWKEGRQYQFCSKPGLKRVILDKHIINYPQITAPLTKERSPFCSSERSSSTRIATPLIITIFSYAFYNYIMFNILK</sequence>
<dbReference type="InterPro" id="IPR000945">
    <property type="entry name" value="DBH-like"/>
</dbReference>
<dbReference type="Proteomes" id="UP001642540">
    <property type="component" value="Unassembled WGS sequence"/>
</dbReference>
<keyword evidence="4" id="KW-0472">Membrane</keyword>
<feature type="chain" id="PRO_5046258389" description="DOMON domain-containing protein" evidence="5">
    <location>
        <begin position="20"/>
        <end position="682"/>
    </location>
</feature>
<evidence type="ECO:0000259" key="6">
    <source>
        <dbReference type="PROSITE" id="PS50836"/>
    </source>
</evidence>
<keyword evidence="3" id="KW-0325">Glycoprotein</keyword>
<proteinExistence type="inferred from homology"/>
<dbReference type="Gene3D" id="2.60.40.1210">
    <property type="entry name" value="Cellobiose dehydrogenase, cytochrome domain"/>
    <property type="match status" value="1"/>
</dbReference>
<dbReference type="Pfam" id="PF01082">
    <property type="entry name" value="Cu2_monooxygen"/>
    <property type="match status" value="1"/>
</dbReference>
<dbReference type="PRINTS" id="PR00767">
    <property type="entry name" value="DBMONOXGNASE"/>
</dbReference>
<dbReference type="CDD" id="cd09631">
    <property type="entry name" value="DOMON_DOH"/>
    <property type="match status" value="1"/>
</dbReference>
<feature type="signal peptide" evidence="5">
    <location>
        <begin position="1"/>
        <end position="19"/>
    </location>
</feature>
<dbReference type="PROSITE" id="PS50836">
    <property type="entry name" value="DOMON"/>
    <property type="match status" value="1"/>
</dbReference>
<reference evidence="7 8" key="1">
    <citation type="submission" date="2024-08" db="EMBL/GenBank/DDBJ databases">
        <authorList>
            <person name="Cucini C."/>
            <person name="Frati F."/>
        </authorList>
    </citation>
    <scope>NUCLEOTIDE SEQUENCE [LARGE SCALE GENOMIC DNA]</scope>
</reference>
<dbReference type="SUPFAM" id="SSF49742">
    <property type="entry name" value="PHM/PNGase F"/>
    <property type="match status" value="2"/>
</dbReference>
<dbReference type="Gene3D" id="2.60.120.310">
    <property type="entry name" value="Copper type II, ascorbate-dependent monooxygenase, N-terminal domain"/>
    <property type="match status" value="1"/>
</dbReference>
<dbReference type="InterPro" id="IPR024548">
    <property type="entry name" value="Cu2_monoox_C"/>
</dbReference>
<keyword evidence="5" id="KW-0732">Signal</keyword>
<evidence type="ECO:0000256" key="3">
    <source>
        <dbReference type="ARBA" id="ARBA00023180"/>
    </source>
</evidence>
<gene>
    <name evidence="7" type="ORF">ODALV1_LOCUS21226</name>
</gene>
<comment type="similarity">
    <text evidence="1">Belongs to the copper type II ascorbate-dependent monooxygenase family.</text>
</comment>
<dbReference type="InterPro" id="IPR000323">
    <property type="entry name" value="Cu2_ascorb_mOase_N"/>
</dbReference>
<keyword evidence="4" id="KW-1133">Transmembrane helix</keyword>
<dbReference type="SMART" id="SM00664">
    <property type="entry name" value="DoH"/>
    <property type="match status" value="1"/>
</dbReference>
<dbReference type="InterPro" id="IPR008977">
    <property type="entry name" value="PHM/PNGase_F_dom_sf"/>
</dbReference>
<dbReference type="Pfam" id="PF03712">
    <property type="entry name" value="Cu2_monoox_C"/>
    <property type="match status" value="1"/>
</dbReference>
<evidence type="ECO:0000256" key="1">
    <source>
        <dbReference type="ARBA" id="ARBA00010676"/>
    </source>
</evidence>
<dbReference type="SUPFAM" id="SSF49344">
    <property type="entry name" value="CBD9-like"/>
    <property type="match status" value="1"/>
</dbReference>
<dbReference type="InterPro" id="IPR005018">
    <property type="entry name" value="DOMON_domain"/>
</dbReference>
<evidence type="ECO:0000256" key="4">
    <source>
        <dbReference type="SAM" id="Phobius"/>
    </source>
</evidence>
<feature type="domain" description="DOMON" evidence="6">
    <location>
        <begin position="41"/>
        <end position="158"/>
    </location>
</feature>
<comment type="caution">
    <text evidence="7">The sequence shown here is derived from an EMBL/GenBank/DDBJ whole genome shotgun (WGS) entry which is preliminary data.</text>
</comment>
<dbReference type="InterPro" id="IPR045266">
    <property type="entry name" value="DOH_DOMON"/>
</dbReference>
<evidence type="ECO:0000313" key="7">
    <source>
        <dbReference type="EMBL" id="CAL8126013.1"/>
    </source>
</evidence>
<keyword evidence="2" id="KW-1015">Disulfide bond</keyword>
<evidence type="ECO:0000256" key="2">
    <source>
        <dbReference type="ARBA" id="ARBA00023157"/>
    </source>
</evidence>
<keyword evidence="4" id="KW-0812">Transmembrane</keyword>
<dbReference type="Gene3D" id="2.60.120.230">
    <property type="match status" value="1"/>
</dbReference>
<dbReference type="InterPro" id="IPR028460">
    <property type="entry name" value="Tbh/DBH"/>
</dbReference>
<dbReference type="EMBL" id="CAXLJM020000070">
    <property type="protein sequence ID" value="CAL8126013.1"/>
    <property type="molecule type" value="Genomic_DNA"/>
</dbReference>
<keyword evidence="8" id="KW-1185">Reference proteome</keyword>
<dbReference type="Pfam" id="PF03351">
    <property type="entry name" value="DOMON"/>
    <property type="match status" value="1"/>
</dbReference>
<dbReference type="InterPro" id="IPR014784">
    <property type="entry name" value="Cu2_ascorb_mOase-like_C"/>
</dbReference>
<dbReference type="PANTHER" id="PTHR10157:SF23">
    <property type="entry name" value="MOXD1 HOMOLOG 1"/>
    <property type="match status" value="1"/>
</dbReference>
<evidence type="ECO:0000313" key="8">
    <source>
        <dbReference type="Proteomes" id="UP001642540"/>
    </source>
</evidence>
<evidence type="ECO:0000256" key="5">
    <source>
        <dbReference type="SAM" id="SignalP"/>
    </source>
</evidence>
<dbReference type="PANTHER" id="PTHR10157">
    <property type="entry name" value="DOPAMINE BETA HYDROXYLASE RELATED"/>
    <property type="match status" value="1"/>
</dbReference>
<name>A0ABP1RCA4_9HEXA</name>
<dbReference type="InterPro" id="IPR036939">
    <property type="entry name" value="Cu2_ascorb_mOase_N_sf"/>
</dbReference>
<organism evidence="7 8">
    <name type="scientific">Orchesella dallaii</name>
    <dbReference type="NCBI Taxonomy" id="48710"/>
    <lineage>
        <taxon>Eukaryota</taxon>
        <taxon>Metazoa</taxon>
        <taxon>Ecdysozoa</taxon>
        <taxon>Arthropoda</taxon>
        <taxon>Hexapoda</taxon>
        <taxon>Collembola</taxon>
        <taxon>Entomobryomorpha</taxon>
        <taxon>Entomobryoidea</taxon>
        <taxon>Orchesellidae</taxon>
        <taxon>Orchesellinae</taxon>
        <taxon>Orchesella</taxon>
    </lineage>
</organism>
<protein>
    <recommendedName>
        <fullName evidence="6">DOMON domain-containing protein</fullName>
    </recommendedName>
</protein>
<feature type="transmembrane region" description="Helical" evidence="4">
    <location>
        <begin position="659"/>
        <end position="681"/>
    </location>
</feature>